<feature type="compositionally biased region" description="Low complexity" evidence="1">
    <location>
        <begin position="1"/>
        <end position="72"/>
    </location>
</feature>
<reference evidence="3" key="1">
    <citation type="journal article" date="2020" name="Stud. Mycol.">
        <title>101 Dothideomycetes genomes: a test case for predicting lifestyles and emergence of pathogens.</title>
        <authorList>
            <person name="Haridas S."/>
            <person name="Albert R."/>
            <person name="Binder M."/>
            <person name="Bloem J."/>
            <person name="Labutti K."/>
            <person name="Salamov A."/>
            <person name="Andreopoulos B."/>
            <person name="Baker S."/>
            <person name="Barry K."/>
            <person name="Bills G."/>
            <person name="Bluhm B."/>
            <person name="Cannon C."/>
            <person name="Castanera R."/>
            <person name="Culley D."/>
            <person name="Daum C."/>
            <person name="Ezra D."/>
            <person name="Gonzalez J."/>
            <person name="Henrissat B."/>
            <person name="Kuo A."/>
            <person name="Liang C."/>
            <person name="Lipzen A."/>
            <person name="Lutzoni F."/>
            <person name="Magnuson J."/>
            <person name="Mondo S."/>
            <person name="Nolan M."/>
            <person name="Ohm R."/>
            <person name="Pangilinan J."/>
            <person name="Park H.-J."/>
            <person name="Ramirez L."/>
            <person name="Alfaro M."/>
            <person name="Sun H."/>
            <person name="Tritt A."/>
            <person name="Yoshinaga Y."/>
            <person name="Zwiers L.-H."/>
            <person name="Turgeon B."/>
            <person name="Goodwin S."/>
            <person name="Spatafora J."/>
            <person name="Crous P."/>
            <person name="Grigoriev I."/>
        </authorList>
    </citation>
    <scope>NUCLEOTIDE SEQUENCE</scope>
    <source>
        <strain evidence="3">CBS 115976</strain>
    </source>
</reference>
<dbReference type="Pfam" id="PF08881">
    <property type="entry name" value="CVNH"/>
    <property type="match status" value="1"/>
</dbReference>
<evidence type="ECO:0000313" key="4">
    <source>
        <dbReference type="Proteomes" id="UP000799302"/>
    </source>
</evidence>
<feature type="compositionally biased region" description="Low complexity" evidence="1">
    <location>
        <begin position="79"/>
        <end position="93"/>
    </location>
</feature>
<feature type="domain" description="Cyanovirin-N" evidence="2">
    <location>
        <begin position="225"/>
        <end position="326"/>
    </location>
</feature>
<accession>A0A6A6U320</accession>
<dbReference type="GO" id="GO:0019867">
    <property type="term" value="C:outer membrane"/>
    <property type="evidence" value="ECO:0007669"/>
    <property type="project" value="InterPro"/>
</dbReference>
<dbReference type="SMART" id="SM01111">
    <property type="entry name" value="CVNH"/>
    <property type="match status" value="1"/>
</dbReference>
<proteinExistence type="predicted"/>
<sequence>MTQNQPYNQGGQGQGQYNQSQQPPYNQQQYQNQPPYGQQPYQQGQQPYGQSQYNNQSPQPHYNHPNQQYNQYTPPPGQYTPQPNQQSQYTNQSPYPPPQPSPYEQGQAASYYNPSSNRPNPPALSPSALANKPTNPTDEERGLMGALAGGAAGGYAGHKMHHGIIGTVGGAYAGHKLEDAYKNHNKPTPPSPNNPATPQQPYGGAPPAYDGHNQHHGMPANMQGNFSGSAEGVNLDRDFDLIANCRAVDGSMRMSAISLNKVVGNDNGRFNWVREGGNFGASARNVRLVENGRILEGELRDVEGRWVWSRLWLDERIGNNDGELCVVGL</sequence>
<dbReference type="AlphaFoldDB" id="A0A6A6U320"/>
<dbReference type="SUPFAM" id="SSF51322">
    <property type="entry name" value="Cyanovirin-N"/>
    <property type="match status" value="1"/>
</dbReference>
<dbReference type="Pfam" id="PF05433">
    <property type="entry name" value="Rick_17kDa_Anti"/>
    <property type="match status" value="1"/>
</dbReference>
<feature type="region of interest" description="Disordered" evidence="1">
    <location>
        <begin position="180"/>
        <end position="225"/>
    </location>
</feature>
<feature type="compositionally biased region" description="Low complexity" evidence="1">
    <location>
        <begin position="109"/>
        <end position="118"/>
    </location>
</feature>
<keyword evidence="4" id="KW-1185">Reference proteome</keyword>
<dbReference type="PANTHER" id="PTHR37014">
    <property type="entry name" value="EXPRESSION LETHALITY PROTEIN HEL10, PUTATIVE (AFU_ORTHOLOGUE AFUA_1G06580)-RELATED"/>
    <property type="match status" value="1"/>
</dbReference>
<dbReference type="PANTHER" id="PTHR37014:SF1">
    <property type="entry name" value="EXPRESSION LETHALITY PROTEIN HEL10, PUTATIVE (AFU_ORTHOLOGUE AFUA_1G06580)-RELATED"/>
    <property type="match status" value="1"/>
</dbReference>
<name>A0A6A6U320_9PEZI</name>
<dbReference type="InterPro" id="IPR011058">
    <property type="entry name" value="Cyanovirin-N"/>
</dbReference>
<dbReference type="OrthoDB" id="2107166at2759"/>
<feature type="region of interest" description="Disordered" evidence="1">
    <location>
        <begin position="1"/>
        <end position="142"/>
    </location>
</feature>
<protein>
    <submittedName>
        <fullName evidence="3">CNVH-domain-containing protein</fullName>
    </submittedName>
</protein>
<organism evidence="3 4">
    <name type="scientific">Microthyrium microscopicum</name>
    <dbReference type="NCBI Taxonomy" id="703497"/>
    <lineage>
        <taxon>Eukaryota</taxon>
        <taxon>Fungi</taxon>
        <taxon>Dikarya</taxon>
        <taxon>Ascomycota</taxon>
        <taxon>Pezizomycotina</taxon>
        <taxon>Dothideomycetes</taxon>
        <taxon>Dothideomycetes incertae sedis</taxon>
        <taxon>Microthyriales</taxon>
        <taxon>Microthyriaceae</taxon>
        <taxon>Microthyrium</taxon>
    </lineage>
</organism>
<dbReference type="EMBL" id="MU004238">
    <property type="protein sequence ID" value="KAF2666669.1"/>
    <property type="molecule type" value="Genomic_DNA"/>
</dbReference>
<evidence type="ECO:0000313" key="3">
    <source>
        <dbReference type="EMBL" id="KAF2666669.1"/>
    </source>
</evidence>
<evidence type="ECO:0000259" key="2">
    <source>
        <dbReference type="SMART" id="SM01111"/>
    </source>
</evidence>
<dbReference type="Gene3D" id="2.30.60.10">
    <property type="entry name" value="Cyanovirin-N"/>
    <property type="match status" value="1"/>
</dbReference>
<dbReference type="InterPro" id="IPR008816">
    <property type="entry name" value="Gly_zipper_2TM_dom"/>
</dbReference>
<dbReference type="InterPro" id="IPR036673">
    <property type="entry name" value="Cyanovirin-N_sf"/>
</dbReference>
<evidence type="ECO:0000256" key="1">
    <source>
        <dbReference type="SAM" id="MobiDB-lite"/>
    </source>
</evidence>
<dbReference type="Proteomes" id="UP000799302">
    <property type="component" value="Unassembled WGS sequence"/>
</dbReference>
<gene>
    <name evidence="3" type="ORF">BT63DRAFT_427105</name>
</gene>